<accession>A0A495VMH1</accession>
<dbReference type="PROSITE" id="PS51257">
    <property type="entry name" value="PROKAR_LIPOPROTEIN"/>
    <property type="match status" value="1"/>
</dbReference>
<keyword evidence="1" id="KW-0175">Coiled coil</keyword>
<dbReference type="RefSeq" id="WP_009317576.1">
    <property type="nucleotide sequence ID" value="NZ_KI440791.1"/>
</dbReference>
<dbReference type="OrthoDB" id="1118012at2"/>
<gene>
    <name evidence="2" type="ORF">BC742_2130</name>
</gene>
<dbReference type="Proteomes" id="UP000269493">
    <property type="component" value="Unassembled WGS sequence"/>
</dbReference>
<reference evidence="2 3" key="1">
    <citation type="submission" date="2018-10" db="EMBL/GenBank/DDBJ databases">
        <title>Genomic Encyclopedia of Archaeal and Bacterial Type Strains, Phase II (KMG-II): from individual species to whole genera.</title>
        <authorList>
            <person name="Goeker M."/>
        </authorList>
    </citation>
    <scope>NUCLEOTIDE SEQUENCE [LARGE SCALE GENOMIC DNA]</scope>
    <source>
        <strain evidence="2 3">NSB1</strain>
    </source>
</reference>
<evidence type="ECO:0000313" key="3">
    <source>
        <dbReference type="Proteomes" id="UP000269493"/>
    </source>
</evidence>
<evidence type="ECO:0008006" key="4">
    <source>
        <dbReference type="Google" id="ProtNLM"/>
    </source>
</evidence>
<name>A0A495VMH1_9BACT</name>
<dbReference type="AlphaFoldDB" id="A0A495VMH1"/>
<evidence type="ECO:0000313" key="2">
    <source>
        <dbReference type="EMBL" id="RKT50589.1"/>
    </source>
</evidence>
<feature type="coiled-coil region" evidence="1">
    <location>
        <begin position="245"/>
        <end position="279"/>
    </location>
</feature>
<sequence length="285" mass="32293">MKRIFFISIIGLALFSGACSKKNNPAAEQYQKAEELYRQGDYARAKVAIDSIAKIDPRAFDEIRAGMQLMRRVDLSINERNLAYVDSLLPIRQAFQKDLLSKFKLQKDEKYQEEGNYVFKKDRNAGSVNRSCLRIQVTEDGQMQLMSVYSGATKLNHESVKVELPDGTFALTSVIPYDGANNYRFVNAGNTTEVVTYKGKQMRSVADLVYNSNGAKIKVSYEGKRPFSFIMDNNTREAISASYELALVMSEIKQLQREKAIATKTIEILKKQIADHEHDSLDKKS</sequence>
<organism evidence="2 3">
    <name type="scientific">Coprobacter fastidiosus NSB1 = JCM 33896</name>
    <dbReference type="NCBI Taxonomy" id="1349822"/>
    <lineage>
        <taxon>Bacteria</taxon>
        <taxon>Pseudomonadati</taxon>
        <taxon>Bacteroidota</taxon>
        <taxon>Bacteroidia</taxon>
        <taxon>Bacteroidales</taxon>
        <taxon>Barnesiellaceae</taxon>
        <taxon>Coprobacter</taxon>
    </lineage>
</organism>
<dbReference type="GeneID" id="92929742"/>
<keyword evidence="3" id="KW-1185">Reference proteome</keyword>
<dbReference type="EMBL" id="RBXN01000007">
    <property type="protein sequence ID" value="RKT50589.1"/>
    <property type="molecule type" value="Genomic_DNA"/>
</dbReference>
<comment type="caution">
    <text evidence="2">The sequence shown here is derived from an EMBL/GenBank/DDBJ whole genome shotgun (WGS) entry which is preliminary data.</text>
</comment>
<protein>
    <recommendedName>
        <fullName evidence="4">Lipoprotein</fullName>
    </recommendedName>
</protein>
<evidence type="ECO:0000256" key="1">
    <source>
        <dbReference type="SAM" id="Coils"/>
    </source>
</evidence>
<proteinExistence type="predicted"/>